<organism evidence="1 2">
    <name type="scientific">Clunio marinus</name>
    <dbReference type="NCBI Taxonomy" id="568069"/>
    <lineage>
        <taxon>Eukaryota</taxon>
        <taxon>Metazoa</taxon>
        <taxon>Ecdysozoa</taxon>
        <taxon>Arthropoda</taxon>
        <taxon>Hexapoda</taxon>
        <taxon>Insecta</taxon>
        <taxon>Pterygota</taxon>
        <taxon>Neoptera</taxon>
        <taxon>Endopterygota</taxon>
        <taxon>Diptera</taxon>
        <taxon>Nematocera</taxon>
        <taxon>Chironomoidea</taxon>
        <taxon>Chironomidae</taxon>
        <taxon>Clunio</taxon>
    </lineage>
</organism>
<dbReference type="PROSITE" id="PS51257">
    <property type="entry name" value="PROKAR_LIPOPROTEIN"/>
    <property type="match status" value="1"/>
</dbReference>
<keyword evidence="2" id="KW-1185">Reference proteome</keyword>
<proteinExistence type="predicted"/>
<name>A0A1J1J6T4_9DIPT</name>
<evidence type="ECO:0000313" key="2">
    <source>
        <dbReference type="Proteomes" id="UP000183832"/>
    </source>
</evidence>
<accession>A0A1J1J6T4</accession>
<reference evidence="1 2" key="1">
    <citation type="submission" date="2015-04" db="EMBL/GenBank/DDBJ databases">
        <authorList>
            <person name="Syromyatnikov M.Y."/>
            <person name="Popov V.N."/>
        </authorList>
    </citation>
    <scope>NUCLEOTIDE SEQUENCE [LARGE SCALE GENOMIC DNA]</scope>
</reference>
<gene>
    <name evidence="1" type="ORF">CLUMA_CG020173</name>
</gene>
<dbReference type="EMBL" id="CVRI01000070">
    <property type="protein sequence ID" value="CRL07190.1"/>
    <property type="molecule type" value="Genomic_DNA"/>
</dbReference>
<protein>
    <submittedName>
        <fullName evidence="1">CLUMA_CG020173, isoform A</fullName>
    </submittedName>
</protein>
<evidence type="ECO:0000313" key="1">
    <source>
        <dbReference type="EMBL" id="CRL07190.1"/>
    </source>
</evidence>
<dbReference type="Proteomes" id="UP000183832">
    <property type="component" value="Unassembled WGS sequence"/>
</dbReference>
<dbReference type="AlphaFoldDB" id="A0A1J1J6T4"/>
<sequence length="59" mass="6335">MMHLKEGKRLVNESLAVFLLLFVACSYEGVDLIAGSPSVTHDDLFGKRKIGTSGLSAVL</sequence>